<protein>
    <recommendedName>
        <fullName evidence="4">Major fimbrial subunit protein N-terminal domain-containing protein</fullName>
    </recommendedName>
</protein>
<reference evidence="2 3" key="1">
    <citation type="journal article" date="2025" name="Int. J. Syst. Evol. Microbiol.">
        <title>Desulfovibrio falkowii sp. nov., Porphyromonas miyakawae sp. nov., Mediterraneibacter flintii sp. nov. and Owariibacterium komagatae gen. nov., sp. nov., isolated from human faeces.</title>
        <authorList>
            <person name="Hamaguchi T."/>
            <person name="Ohara M."/>
            <person name="Hisatomi A."/>
            <person name="Sekiguchi K."/>
            <person name="Takeda J.I."/>
            <person name="Ueyama J."/>
            <person name="Ito M."/>
            <person name="Nishiwaki H."/>
            <person name="Ogi T."/>
            <person name="Hirayama M."/>
            <person name="Ohkuma M."/>
            <person name="Sakamoto M."/>
            <person name="Ohno K."/>
        </authorList>
    </citation>
    <scope>NUCLEOTIDE SEQUENCE [LARGE SCALE GENOMIC DNA]</scope>
    <source>
        <strain evidence="2 3">13CB11C</strain>
    </source>
</reference>
<evidence type="ECO:0008006" key="4">
    <source>
        <dbReference type="Google" id="ProtNLM"/>
    </source>
</evidence>
<dbReference type="Proteomes" id="UP001628220">
    <property type="component" value="Unassembled WGS sequence"/>
</dbReference>
<evidence type="ECO:0000313" key="2">
    <source>
        <dbReference type="EMBL" id="GAB1252146.1"/>
    </source>
</evidence>
<dbReference type="EMBL" id="BAAFSF010000004">
    <property type="protein sequence ID" value="GAB1252146.1"/>
    <property type="molecule type" value="Genomic_DNA"/>
</dbReference>
<accession>A0ABQ0E3A8</accession>
<evidence type="ECO:0000313" key="3">
    <source>
        <dbReference type="Proteomes" id="UP001628220"/>
    </source>
</evidence>
<evidence type="ECO:0000256" key="1">
    <source>
        <dbReference type="SAM" id="SignalP"/>
    </source>
</evidence>
<dbReference type="PROSITE" id="PS51257">
    <property type="entry name" value="PROKAR_LIPOPROTEIN"/>
    <property type="match status" value="1"/>
</dbReference>
<sequence length="487" mass="54642">MRQNVWKGLFFLVSAALMLSVGGCKGNDEPGKINKDGRNASVTFRLTLPQGEAYTYRAVHDAPEWTVKKLTLYMFNNDGSKLLEIEPLKMTDLIPDGEAAYSYTKEFTKEKVGVYRFLFVANDEVAGATVGMSQADFEKLPMTQVLTADGTSKELLTNQDGEDVIPMTGVAHQGNSTQISVTGTTAPVQVTLTRVVARIDVANHIPNLTITKLSLRNTYDRTTTFPAKNANGETTYAAPADAQKVNMSAGFADLPTDFKGIAGDEGNVLNKAFYLYEGQQPEKATGEADKTNLNNATTIVVNGILASGLPIEFEVPFTRSSVDYDPITVRRNYLYTLTIGDNTPLEKDSKVVFTIEDAPWNSIILNHEMQMIEVKSWEIENNSCHFDKKTCTLYTKFSLDEASFQLFTRFENHSQFTFKWIHSDCGVEYKIIPRQNDAYYIQMPDFDAHNPDVEKDKAVFEIYSDAFPEFKRYLTIVYDQTYRYTGN</sequence>
<feature type="chain" id="PRO_5046966540" description="Major fimbrial subunit protein N-terminal domain-containing protein" evidence="1">
    <location>
        <begin position="27"/>
        <end position="487"/>
    </location>
</feature>
<keyword evidence="1" id="KW-0732">Signal</keyword>
<name>A0ABQ0E3A8_9PORP</name>
<gene>
    <name evidence="2" type="ORF">Tsumi_12520</name>
</gene>
<comment type="caution">
    <text evidence="2">The sequence shown here is derived from an EMBL/GenBank/DDBJ whole genome shotgun (WGS) entry which is preliminary data.</text>
</comment>
<keyword evidence="3" id="KW-1185">Reference proteome</keyword>
<feature type="signal peptide" evidence="1">
    <location>
        <begin position="1"/>
        <end position="26"/>
    </location>
</feature>
<dbReference type="RefSeq" id="WP_411915913.1">
    <property type="nucleotide sequence ID" value="NZ_BAAFSF010000004.1"/>
</dbReference>
<organism evidence="2 3">
    <name type="scientific">Porphyromonas miyakawae</name>
    <dbReference type="NCBI Taxonomy" id="3137470"/>
    <lineage>
        <taxon>Bacteria</taxon>
        <taxon>Pseudomonadati</taxon>
        <taxon>Bacteroidota</taxon>
        <taxon>Bacteroidia</taxon>
        <taxon>Bacteroidales</taxon>
        <taxon>Porphyromonadaceae</taxon>
        <taxon>Porphyromonas</taxon>
    </lineage>
</organism>
<proteinExistence type="predicted"/>